<evidence type="ECO:0000256" key="2">
    <source>
        <dbReference type="ARBA" id="ARBA00004192"/>
    </source>
</evidence>
<name>A0A1B0UHV3_9ADEN</name>
<protein>
    <recommendedName>
        <fullName evidence="4">E1B 55 kDa protein</fullName>
    </recommendedName>
    <alternativeName>
        <fullName evidence="8">E1B protein, large T-antigen</fullName>
    </alternativeName>
    <alternativeName>
        <fullName evidence="9">E1B-495R</fullName>
    </alternativeName>
</protein>
<keyword evidence="6" id="KW-1035">Host cytoplasm</keyword>
<evidence type="ECO:0000256" key="3">
    <source>
        <dbReference type="ARBA" id="ARBA00008605"/>
    </source>
</evidence>
<evidence type="ECO:0000256" key="1">
    <source>
        <dbReference type="ARBA" id="ARBA00004147"/>
    </source>
</evidence>
<evidence type="ECO:0000256" key="9">
    <source>
        <dbReference type="ARBA" id="ARBA00031863"/>
    </source>
</evidence>
<sequence length="408" mass="46588">MASNNNGLHQGEAVVIHGAVSQRVPMESVPFQRVIEETEAHPVSLRHLCIEYSFEELMTYTMQAEDNWSEMINTHVKIALDPKIVYRIRDSVTIDRNCYIMGNGANVQIEMSEGSAFIVRKDRFNPIIRNMSGVTFQNVKFFAGDCTRTETVVFQVTKKTYFNNCLFFGFTYTCILSYDQIVCRSCIFESCFRCVCLYHNDSPYFSPSKVSHCVFKRCVLGVNSRAFIRVKNNVAYETYCLALLYAGGFFGYNKILTPWNVETVNVKYCTCRDGIILPLHTVHFGGNTKARWPVIKNNVFTKCSIFVGFRRGTTMFRNCCFYQTSMYVEPEVGNKISFSGVYGLDLAVYKMLRYTSDFVETQNCECGAVHRHTRVMFGEITSEVLPNPRLMSCQSAEYSSDSGLLIIN</sequence>
<dbReference type="RefSeq" id="YP_009272919.1">
    <property type="nucleotide sequence ID" value="NC_030874.1"/>
</dbReference>
<dbReference type="GO" id="GO:0052150">
    <property type="term" value="P:symbiont-mediated perturbation of host apoptosis"/>
    <property type="evidence" value="ECO:0007669"/>
    <property type="project" value="UniProtKB-KW"/>
</dbReference>
<comment type="similarity">
    <text evidence="3">Belongs to the adenoviridae E1B 55 kDa protein family.</text>
</comment>
<evidence type="ECO:0000313" key="13">
    <source>
        <dbReference type="Proteomes" id="UP000108481"/>
    </source>
</evidence>
<evidence type="ECO:0000256" key="7">
    <source>
        <dbReference type="ARBA" id="ARBA00023323"/>
    </source>
</evidence>
<evidence type="ECO:0000256" key="4">
    <source>
        <dbReference type="ARBA" id="ARBA00022118"/>
    </source>
</evidence>
<evidence type="ECO:0000256" key="5">
    <source>
        <dbReference type="ARBA" id="ARBA00022518"/>
    </source>
</evidence>
<comment type="subcellular location">
    <subcellularLocation>
        <location evidence="2">Host cytoplasm</location>
    </subcellularLocation>
    <subcellularLocation>
        <location evidence="1">Host nucleus</location>
    </subcellularLocation>
</comment>
<dbReference type="EMBL" id="KT698852">
    <property type="protein sequence ID" value="AMB43019.1"/>
    <property type="molecule type" value="Genomic_DNA"/>
</dbReference>
<keyword evidence="7" id="KW-1119">Modulation of host cell apoptosis by virus</keyword>
<keyword evidence="13" id="KW-1185">Reference proteome</keyword>
<dbReference type="GO" id="GO:0030430">
    <property type="term" value="C:host cell cytoplasm"/>
    <property type="evidence" value="ECO:0007669"/>
    <property type="project" value="UniProtKB-SubCell"/>
</dbReference>
<evidence type="ECO:0000256" key="6">
    <source>
        <dbReference type="ARBA" id="ARBA00023200"/>
    </source>
</evidence>
<evidence type="ECO:0000313" key="12">
    <source>
        <dbReference type="EMBL" id="AMB43019.1"/>
    </source>
</evidence>
<keyword evidence="7" id="KW-0945">Host-virus interaction</keyword>
<dbReference type="InterPro" id="IPR002612">
    <property type="entry name" value="Adeno_E1B_55kDa"/>
</dbReference>
<dbReference type="SUPFAM" id="SSF51126">
    <property type="entry name" value="Pectin lyase-like"/>
    <property type="match status" value="1"/>
</dbReference>
<evidence type="ECO:0000256" key="11">
    <source>
        <dbReference type="ARBA" id="ARBA00046912"/>
    </source>
</evidence>
<organism evidence="12 13">
    <name type="scientific">Bat mastadenovirus WIV13</name>
    <dbReference type="NCBI Taxonomy" id="1788435"/>
    <lineage>
        <taxon>Viruses</taxon>
        <taxon>Varidnaviria</taxon>
        <taxon>Bamfordvirae</taxon>
        <taxon>Preplasmiviricota</taxon>
        <taxon>Polisuviricotina</taxon>
        <taxon>Pharingeaviricetes</taxon>
        <taxon>Rowavirales</taxon>
        <taxon>Adenoviridae</taxon>
        <taxon>Mastadenovirus</taxon>
        <taxon>Mastadenovirus humile</taxon>
        <taxon>Bat mastadenovirus E</taxon>
    </lineage>
</organism>
<accession>A0A1B0UHV3</accession>
<dbReference type="Proteomes" id="UP000108481">
    <property type="component" value="Segment"/>
</dbReference>
<keyword evidence="5" id="KW-0244">Early protein</keyword>
<evidence type="ECO:0000256" key="8">
    <source>
        <dbReference type="ARBA" id="ARBA00030428"/>
    </source>
</evidence>
<dbReference type="InterPro" id="IPR011050">
    <property type="entry name" value="Pectin_lyase_fold/virulence"/>
</dbReference>
<dbReference type="GeneID" id="28715664"/>
<dbReference type="KEGG" id="vg:28715664"/>
<dbReference type="GO" id="GO:0042025">
    <property type="term" value="C:host cell nucleus"/>
    <property type="evidence" value="ECO:0007669"/>
    <property type="project" value="UniProtKB-SubCell"/>
</dbReference>
<comment type="subunit">
    <text evidence="11">Interacts with host PML-4 and PML-5; this interaction promotes efficient subnuclear targeting of E1B-55K to PML nuclear bodies. Interacts with E4-ORF3 protein. Interacts with E4-ORF6 protein.</text>
</comment>
<dbReference type="OrthoDB" id="3297at10239"/>
<comment type="function">
    <text evidence="10">Plays a major role to prevent cellular inhibition of viral genome replication. Assembles an SCF-like E3 ubiquitin ligase complex based on the cellular proteins ELOB, ELOC, CUL5 and RBX1, in cooperation with viral E4orf6. This viral RING-type ligase ubiquitinates cellular substrates and targets them to proteasomal degradation: TP53/p53, LIG4, MRE11-RAD50-NBS1 (MRN) complex, ITGA3, DAXX and BLM. E1B-55K probably acts as the substrate-specific adapter of the SCF-like E3 ubiquitin ligase complex. Degradation of host TP53/p53 activity is essential for preventing E1A-induced TP53 accumulation that would otherwise lead to cell apoptosis and growth arrest. E1B-55K also inactivates TP53 transcription-factor activity by binding its transactivation domain. E1B-55K also functions as a SUMO1 E3 ligase for TP53 which causes the latter to be sequestered in promyelocytic leukemia (PML) nuclear bodies thereby contributing to maximal inhibition of TP53 function.</text>
</comment>
<evidence type="ECO:0000256" key="10">
    <source>
        <dbReference type="ARBA" id="ARBA00046084"/>
    </source>
</evidence>
<reference evidence="12 13" key="1">
    <citation type="submission" date="2015-08" db="EMBL/GenBank/DDBJ databases">
        <title>Isolation and characterization of novel bat adenoviruses with diverse genome sizes, low GC contents or extremely long E3 ORFs.</title>
        <authorList>
            <person name="Tan B."/>
            <person name="Yang X.-L."/>
            <person name="Ge X.-Y."/>
            <person name="Peng C."/>
            <person name="Zhang Y.-Z."/>
            <person name="Zhang L.-B."/>
            <person name="Shi Z.-L."/>
        </authorList>
    </citation>
    <scope>NUCLEOTIDE SEQUENCE [LARGE SCALE GENOMIC DNA]</scope>
    <source>
        <strain evidence="12">WIV13</strain>
    </source>
</reference>
<proteinExistence type="inferred from homology"/>
<dbReference type="Pfam" id="PF01696">
    <property type="entry name" value="Adeno_E1B_55K"/>
    <property type="match status" value="1"/>
</dbReference>